<dbReference type="PANTHER" id="PTHR32085:SF3">
    <property type="entry name" value="PROTEIN CSF1"/>
    <property type="match status" value="1"/>
</dbReference>
<dbReference type="Proteomes" id="UP000322899">
    <property type="component" value="Unassembled WGS sequence"/>
</dbReference>
<dbReference type="GO" id="GO:0006113">
    <property type="term" value="P:fermentation"/>
    <property type="evidence" value="ECO:0007669"/>
    <property type="project" value="InterPro"/>
</dbReference>
<dbReference type="GO" id="GO:0016020">
    <property type="term" value="C:membrane"/>
    <property type="evidence" value="ECO:0007669"/>
    <property type="project" value="InterPro"/>
</dbReference>
<feature type="region of interest" description="Disordered" evidence="1">
    <location>
        <begin position="180"/>
        <end position="216"/>
    </location>
</feature>
<sequence length="1446" mass="147610">MAFNNTTGVPSPSPLSPSPSASPSVNVTLVNITRSELPLVLRPDDPAFPLYVAVWTAIACAVAVMCARGVQYIVGRFVQVMINCCMRLSRSKTRVRLDWAELSMLGGTLVLRGLSVQVPGAVVRIAKANIFVRYWMLGGGASSDAASPPPLAADLDGAEVFLVEAAGTYSRLQQLAAAQRTAKSGGRRGHRPPDTAANTSAAGAGSPADSAAQADAHLPSGVHAETDASGRVFAAADSAEAASVLRETAASTLGELMMLRPDRSRLSTASLLFSFVRVNVRSLRLVVGNHLLPSTAVMSAKDVALLSFVAGTGAAAPRGGGSPARKRSATLDEAGRARSIVNTTARDVTLSIVRNPHFLHVRRTRAQVPSLPGSGRGGTAQGSGGGGGGRRVKRHRGRLFGQRAAALGTRDDDDDDADGVDGMSVGTDDDDDDDDYMVASGQGGGGGFDGDLDQGAAGEFAATFGPHHGARASSQAPSIRPWKLAAMASDASGRPAVDIAAEGAIPASIDSPAADSTASGPTAGDLEAGPTDDAFLADQTGAGEDAKPAKATGWGGGWFGGGRRDPLAQAVADARVFADRLADTSWDCPEPALAVVPRLRVLYVSEWHVQAGSAHRATPKAASAATAAGATAASLTSAEAAAADEADGAGGAAWQADESGPDRGLPGPDVSPEAALRGTASAGSSRSRGRRPPRPPRAFRPSPLRSGLHIDVPPCGAAFGTPLGAPAGDASDDVSDTSPLRVSYGPWHERQRVLLSLFFAPPTFADATPSAPAKGALSHLDVLSGCPSTFALSVAVRRPVALDLPFTRNSAAGGEAIGRMVQEAISSSLGPWGRTAPSAALLQSGESGIDPHDFAAGVLEALAAQAEARDRPGAQGAAPRPQACGTASTMHVLTGCARVAGGVQDDTVLVADGLTVESSALTPFRWEEPSLSTLSVSLLRPVWPLSYAHISAFTDLGVGFSAAMAATPTWLSQKELSRRSAGPATPAPAYFQPYSSVTVIRMDAPVLPLAAAPGNVVDTPGDLSETPTATLSLPCLVAQISMDLLEWGQPETAVRFDVLAGLPDPESGEVLCDAGNPMRPMSADTLDMAIGLDSVDLTATPEAVSCLVHALINNILGGSQQPVTSLQAAMTGGQNLETYVTGRTSLVEPVGPAAATAAQAGSWVGRAQGPLRPADWRSGWTGMEVVARVDLRGVRAVVPTQHASDVADADPAGAAADQAFTSLLPEASSGAPVLAAAAPTVIVLCCPLVALQYRGATYGSELTLDVSPASVVLEGPDSGAAAQDDDFAPVQDGSLLLSLEEAQSVSGMAGKPPPSAGARLAQALARQRGRRRAAQRIVPPSPALTMAGAAGLPLLPSWVLQHFREGQVVSVSPKTLGIIVVAYHAGQVFVSAPVRDISSRSKIVLSQGESQAVVGSLTSSLHARTRRLQTGGPDGASLFVDPALLG</sequence>
<dbReference type="EMBL" id="VLTO01000060">
    <property type="protein sequence ID" value="KAA0170525.1"/>
    <property type="molecule type" value="Genomic_DNA"/>
</dbReference>
<evidence type="ECO:0008006" key="4">
    <source>
        <dbReference type="Google" id="ProtNLM"/>
    </source>
</evidence>
<feature type="compositionally biased region" description="Low complexity" evidence="1">
    <location>
        <begin position="399"/>
        <end position="408"/>
    </location>
</feature>
<gene>
    <name evidence="2" type="ORF">FNF27_06587</name>
</gene>
<comment type="caution">
    <text evidence="2">The sequence shown here is derived from an EMBL/GenBank/DDBJ whole genome shotgun (WGS) entry which is preliminary data.</text>
</comment>
<evidence type="ECO:0000313" key="3">
    <source>
        <dbReference type="Proteomes" id="UP000322899"/>
    </source>
</evidence>
<dbReference type="InterPro" id="IPR029636">
    <property type="entry name" value="Csf1"/>
</dbReference>
<feature type="compositionally biased region" description="Low complexity" evidence="1">
    <location>
        <begin position="674"/>
        <end position="686"/>
    </location>
</feature>
<evidence type="ECO:0000256" key="1">
    <source>
        <dbReference type="SAM" id="MobiDB-lite"/>
    </source>
</evidence>
<feature type="region of interest" description="Disordered" evidence="1">
    <location>
        <begin position="508"/>
        <end position="559"/>
    </location>
</feature>
<dbReference type="OrthoDB" id="10051416at2759"/>
<reference evidence="2 3" key="1">
    <citation type="submission" date="2019-07" db="EMBL/GenBank/DDBJ databases">
        <title>Genomes of Cafeteria roenbergensis.</title>
        <authorList>
            <person name="Fischer M.G."/>
            <person name="Hackl T."/>
            <person name="Roman M."/>
        </authorList>
    </citation>
    <scope>NUCLEOTIDE SEQUENCE [LARGE SCALE GENOMIC DNA]</scope>
    <source>
        <strain evidence="2 3">E4-10P</strain>
    </source>
</reference>
<feature type="region of interest" description="Disordered" evidence="1">
    <location>
        <begin position="1"/>
        <end position="23"/>
    </location>
</feature>
<evidence type="ECO:0000313" key="2">
    <source>
        <dbReference type="EMBL" id="KAA0170525.1"/>
    </source>
</evidence>
<organism evidence="2 3">
    <name type="scientific">Cafeteria roenbergensis</name>
    <name type="common">Marine flagellate</name>
    <dbReference type="NCBI Taxonomy" id="33653"/>
    <lineage>
        <taxon>Eukaryota</taxon>
        <taxon>Sar</taxon>
        <taxon>Stramenopiles</taxon>
        <taxon>Bigyra</taxon>
        <taxon>Opalozoa</taxon>
        <taxon>Bicosoecida</taxon>
        <taxon>Cafeteriaceae</taxon>
        <taxon>Cafeteria</taxon>
    </lineage>
</organism>
<feature type="compositionally biased region" description="Gly residues" evidence="1">
    <location>
        <begin position="374"/>
        <end position="389"/>
    </location>
</feature>
<accession>A0A5A8DYH8</accession>
<dbReference type="PANTHER" id="PTHR32085">
    <property type="entry name" value="PROTEIN CSF1"/>
    <property type="match status" value="1"/>
</dbReference>
<feature type="region of interest" description="Disordered" evidence="1">
    <location>
        <begin position="641"/>
        <end position="711"/>
    </location>
</feature>
<protein>
    <recommendedName>
        <fullName evidence="4">Chorein N-terminal domain-containing protein</fullName>
    </recommendedName>
</protein>
<name>A0A5A8DYH8_CAFRO</name>
<feature type="compositionally biased region" description="Low complexity" evidence="1">
    <location>
        <begin position="195"/>
        <end position="216"/>
    </location>
</feature>
<proteinExistence type="predicted"/>
<feature type="region of interest" description="Disordered" evidence="1">
    <location>
        <begin position="363"/>
        <end position="434"/>
    </location>
</feature>